<dbReference type="Gene3D" id="2.130.10.30">
    <property type="entry name" value="Regulator of chromosome condensation 1/beta-lactamase-inhibitor protein II"/>
    <property type="match status" value="1"/>
</dbReference>
<keyword evidence="2" id="KW-0677">Repeat</keyword>
<dbReference type="GO" id="GO:0005737">
    <property type="term" value="C:cytoplasm"/>
    <property type="evidence" value="ECO:0007669"/>
    <property type="project" value="TreeGrafter"/>
</dbReference>
<protein>
    <submittedName>
        <fullName evidence="6">Regulator of chromosome condensation</fullName>
    </submittedName>
</protein>
<proteinExistence type="predicted"/>
<dbReference type="PROSITE" id="PS50012">
    <property type="entry name" value="RCC1_3"/>
    <property type="match status" value="7"/>
</dbReference>
<dbReference type="PROSITE" id="PS00625">
    <property type="entry name" value="RCC1_1"/>
    <property type="match status" value="1"/>
</dbReference>
<feature type="repeat" description="RCC1" evidence="3">
    <location>
        <begin position="44"/>
        <end position="98"/>
    </location>
</feature>
<feature type="repeat" description="RCC1" evidence="3">
    <location>
        <begin position="99"/>
        <end position="151"/>
    </location>
</feature>
<feature type="domain" description="RCC1-like" evidence="5">
    <location>
        <begin position="46"/>
        <end position="434"/>
    </location>
</feature>
<gene>
    <name evidence="6" type="ORF">Fcan01_03554</name>
</gene>
<comment type="caution">
    <text evidence="6">The sequence shown here is derived from an EMBL/GenBank/DDBJ whole genome shotgun (WGS) entry which is preliminary data.</text>
</comment>
<feature type="region of interest" description="Disordered" evidence="4">
    <location>
        <begin position="1"/>
        <end position="31"/>
    </location>
</feature>
<feature type="repeat" description="RCC1" evidence="3">
    <location>
        <begin position="380"/>
        <end position="439"/>
    </location>
</feature>
<accession>A0A226F4W3</accession>
<dbReference type="AlphaFoldDB" id="A0A226F4W3"/>
<dbReference type="InterPro" id="IPR058923">
    <property type="entry name" value="RCC1-like_dom"/>
</dbReference>
<evidence type="ECO:0000259" key="5">
    <source>
        <dbReference type="Pfam" id="PF25390"/>
    </source>
</evidence>
<dbReference type="EMBL" id="LNIX01000001">
    <property type="protein sequence ID" value="OXA64478.1"/>
    <property type="molecule type" value="Genomic_DNA"/>
</dbReference>
<feature type="repeat" description="RCC1" evidence="3">
    <location>
        <begin position="152"/>
        <end position="208"/>
    </location>
</feature>
<dbReference type="PROSITE" id="PS00626">
    <property type="entry name" value="RCC1_2"/>
    <property type="match status" value="4"/>
</dbReference>
<dbReference type="InterPro" id="IPR000408">
    <property type="entry name" value="Reg_chr_condens"/>
</dbReference>
<dbReference type="SUPFAM" id="SSF50985">
    <property type="entry name" value="RCC1/BLIP-II"/>
    <property type="match status" value="1"/>
</dbReference>
<feature type="repeat" description="RCC1" evidence="3">
    <location>
        <begin position="325"/>
        <end position="379"/>
    </location>
</feature>
<dbReference type="STRING" id="158441.A0A226F4W3"/>
<evidence type="ECO:0000256" key="2">
    <source>
        <dbReference type="ARBA" id="ARBA00022737"/>
    </source>
</evidence>
<organism evidence="6 7">
    <name type="scientific">Folsomia candida</name>
    <name type="common">Springtail</name>
    <dbReference type="NCBI Taxonomy" id="158441"/>
    <lineage>
        <taxon>Eukaryota</taxon>
        <taxon>Metazoa</taxon>
        <taxon>Ecdysozoa</taxon>
        <taxon>Arthropoda</taxon>
        <taxon>Hexapoda</taxon>
        <taxon>Collembola</taxon>
        <taxon>Entomobryomorpha</taxon>
        <taxon>Isotomoidea</taxon>
        <taxon>Isotomidae</taxon>
        <taxon>Proisotominae</taxon>
        <taxon>Folsomia</taxon>
    </lineage>
</organism>
<evidence type="ECO:0000313" key="6">
    <source>
        <dbReference type="EMBL" id="OXA64478.1"/>
    </source>
</evidence>
<name>A0A226F4W3_FOLCA</name>
<feature type="compositionally biased region" description="Low complexity" evidence="4">
    <location>
        <begin position="1"/>
        <end position="15"/>
    </location>
</feature>
<feature type="repeat" description="RCC1" evidence="3">
    <location>
        <begin position="273"/>
        <end position="324"/>
    </location>
</feature>
<dbReference type="Pfam" id="PF25390">
    <property type="entry name" value="WD40_RLD"/>
    <property type="match status" value="1"/>
</dbReference>
<evidence type="ECO:0000256" key="4">
    <source>
        <dbReference type="SAM" id="MobiDB-lite"/>
    </source>
</evidence>
<dbReference type="PRINTS" id="PR00633">
    <property type="entry name" value="RCCNDNSATION"/>
</dbReference>
<dbReference type="InterPro" id="IPR051553">
    <property type="entry name" value="Ran_GTPase-activating"/>
</dbReference>
<dbReference type="PANTHER" id="PTHR45982">
    <property type="entry name" value="REGULATOR OF CHROMOSOME CONDENSATION"/>
    <property type="match status" value="1"/>
</dbReference>
<dbReference type="PANTHER" id="PTHR45982:SF1">
    <property type="entry name" value="REGULATOR OF CHROMOSOME CONDENSATION"/>
    <property type="match status" value="1"/>
</dbReference>
<dbReference type="GO" id="GO:0005085">
    <property type="term" value="F:guanyl-nucleotide exchange factor activity"/>
    <property type="evidence" value="ECO:0007669"/>
    <property type="project" value="TreeGrafter"/>
</dbReference>
<dbReference type="Proteomes" id="UP000198287">
    <property type="component" value="Unassembled WGS sequence"/>
</dbReference>
<keyword evidence="1" id="KW-0344">Guanine-nucleotide releasing factor</keyword>
<dbReference type="OrthoDB" id="61110at2759"/>
<keyword evidence="7" id="KW-1185">Reference proteome</keyword>
<evidence type="ECO:0000256" key="1">
    <source>
        <dbReference type="ARBA" id="ARBA00022658"/>
    </source>
</evidence>
<evidence type="ECO:0000313" key="7">
    <source>
        <dbReference type="Proteomes" id="UP000198287"/>
    </source>
</evidence>
<sequence>MIDTNNNNGGKATTNSKRKHDSSMSAKVKKSKIVVPPLNDRGTGQLHSFGTGDCGQLGLGHGDKLLKRNYPSPVKDIEGNKILQVAAGGMHTVALDDKGKVWTFGLNDDFALGRPTKEEEDSFQPGAVDLGARNVVQISAGDSHSAALTETGDVYAWGTFKDMNGNFGLIPGNDKKCWDKPQLISDAVNDKVFKIASGDNHLVMLTSDGRIFTCGTGEQGQLGRVVDKRITRSQTKVSTRDLLLTPTEIKIRKKFRDVWCGNFSTYCRTERYNEIWVFGLNNYYQLGLENMDIVTVPTRSPGFLGITWIQIAAGQHHAVALDEDGKVYSLGRGTDGRLGLGEDNAPEAISLPTLIPALTDSRIVQVAAGLSTAYAVAADGKLHAWGCGVNYQLGTGSTDDLYEPQPLEHMVIDGKKSDFSSKAVYVSAGGQHVTVTIRKTV</sequence>
<reference evidence="6 7" key="1">
    <citation type="submission" date="2015-12" db="EMBL/GenBank/DDBJ databases">
        <title>The genome of Folsomia candida.</title>
        <authorList>
            <person name="Faddeeva A."/>
            <person name="Derks M.F."/>
            <person name="Anvar Y."/>
            <person name="Smit S."/>
            <person name="Van Straalen N."/>
            <person name="Roelofs D."/>
        </authorList>
    </citation>
    <scope>NUCLEOTIDE SEQUENCE [LARGE SCALE GENOMIC DNA]</scope>
    <source>
        <strain evidence="6 7">VU population</strain>
        <tissue evidence="6">Whole body</tissue>
    </source>
</reference>
<dbReference type="OMA" id="IFVWGTG"/>
<evidence type="ECO:0000256" key="3">
    <source>
        <dbReference type="PROSITE-ProRule" id="PRU00235"/>
    </source>
</evidence>
<dbReference type="InterPro" id="IPR009091">
    <property type="entry name" value="RCC1/BLIP-II"/>
</dbReference>
<feature type="repeat" description="RCC1" evidence="3">
    <location>
        <begin position="209"/>
        <end position="271"/>
    </location>
</feature>